<dbReference type="InterPro" id="IPR006059">
    <property type="entry name" value="SBP"/>
</dbReference>
<proteinExistence type="inferred from homology"/>
<comment type="subcellular location">
    <subcellularLocation>
        <location evidence="1">Periplasm</location>
    </subcellularLocation>
</comment>
<feature type="chain" id="PRO_5001855972" evidence="4">
    <location>
        <begin position="27"/>
        <end position="416"/>
    </location>
</feature>
<protein>
    <submittedName>
        <fullName evidence="5">Extracellular solute-binding protein family 1</fullName>
    </submittedName>
</protein>
<evidence type="ECO:0000313" key="5">
    <source>
        <dbReference type="EMBL" id="CDX43006.1"/>
    </source>
</evidence>
<dbReference type="GO" id="GO:0042597">
    <property type="term" value="C:periplasmic space"/>
    <property type="evidence" value="ECO:0007669"/>
    <property type="project" value="UniProtKB-SubCell"/>
</dbReference>
<keyword evidence="3" id="KW-0574">Periplasm</keyword>
<organism evidence="5 6">
    <name type="scientific">Mesorhizobium plurifarium</name>
    <dbReference type="NCBI Taxonomy" id="69974"/>
    <lineage>
        <taxon>Bacteria</taxon>
        <taxon>Pseudomonadati</taxon>
        <taxon>Pseudomonadota</taxon>
        <taxon>Alphaproteobacteria</taxon>
        <taxon>Hyphomicrobiales</taxon>
        <taxon>Phyllobacteriaceae</taxon>
        <taxon>Mesorhizobium</taxon>
    </lineage>
</organism>
<dbReference type="GeneID" id="31892623"/>
<dbReference type="AlphaFoldDB" id="A0A090FMS1"/>
<dbReference type="SUPFAM" id="SSF53850">
    <property type="entry name" value="Periplasmic binding protein-like II"/>
    <property type="match status" value="1"/>
</dbReference>
<reference evidence="5 6" key="1">
    <citation type="submission" date="2014-08" db="EMBL/GenBank/DDBJ databases">
        <authorList>
            <person name="Moulin Lionel"/>
        </authorList>
    </citation>
    <scope>NUCLEOTIDE SEQUENCE [LARGE SCALE GENOMIC DNA]</scope>
</reference>
<evidence type="ECO:0000256" key="4">
    <source>
        <dbReference type="SAM" id="SignalP"/>
    </source>
</evidence>
<gene>
    <name evidence="5" type="ORF">MPLDJ20_60078</name>
</gene>
<dbReference type="PANTHER" id="PTHR43649">
    <property type="entry name" value="ARABINOSE-BINDING PROTEIN-RELATED"/>
    <property type="match status" value="1"/>
</dbReference>
<dbReference type="Pfam" id="PF01547">
    <property type="entry name" value="SBP_bac_1"/>
    <property type="match status" value="1"/>
</dbReference>
<name>A0A090FMS1_MESPL</name>
<dbReference type="PANTHER" id="PTHR43649:SF12">
    <property type="entry name" value="DIACETYLCHITOBIOSE BINDING PROTEIN DASA"/>
    <property type="match status" value="1"/>
</dbReference>
<dbReference type="Proteomes" id="UP000046373">
    <property type="component" value="Unassembled WGS sequence"/>
</dbReference>
<dbReference type="Gene3D" id="3.40.190.10">
    <property type="entry name" value="Periplasmic binding protein-like II"/>
    <property type="match status" value="2"/>
</dbReference>
<comment type="similarity">
    <text evidence="2">Belongs to the bacterial solute-binding protein 1 family.</text>
</comment>
<keyword evidence="4" id="KW-0732">Signal</keyword>
<evidence type="ECO:0000256" key="3">
    <source>
        <dbReference type="ARBA" id="ARBA00022764"/>
    </source>
</evidence>
<accession>A0A090FMS1</accession>
<dbReference type="EMBL" id="CCNB01000043">
    <property type="protein sequence ID" value="CDX43006.1"/>
    <property type="molecule type" value="Genomic_DNA"/>
</dbReference>
<feature type="signal peptide" evidence="4">
    <location>
        <begin position="1"/>
        <end position="26"/>
    </location>
</feature>
<dbReference type="InterPro" id="IPR050490">
    <property type="entry name" value="Bact_solute-bd_prot1"/>
</dbReference>
<evidence type="ECO:0000256" key="1">
    <source>
        <dbReference type="ARBA" id="ARBA00004418"/>
    </source>
</evidence>
<dbReference type="CDD" id="cd14749">
    <property type="entry name" value="PBP2_XBP1_like"/>
    <property type="match status" value="1"/>
</dbReference>
<evidence type="ECO:0000313" key="6">
    <source>
        <dbReference type="Proteomes" id="UP000046373"/>
    </source>
</evidence>
<sequence>MSRRRIGLALAAASFAWGFASSVAHATDISFWTWRQEDKAAYNELFGDFTKANPDIHVKFESFPDENYPTIVSTALAGSKGGDVIHTHAYGWLEQFVKAGYFEPLDMATVPSLANQPADALVSGTYRADKKVYSLPFASQTLGLFINKDVFAKAGLTPPTTWDEFITVSKALKEKGIYPLANGMGTSWFNEMFVAIFTNPFLGQDFVGDLTSGKTTFKDPRYVAALGKLLELRPYMPDGFEGIDYETAGQLFLSGKAAMLAGGSFDIATYRSQNPAINMDFVAPPMAKAGDTPQATKFFDGGYAVNSKSANKEAALKLVNWMGTKEFGDKFSALLGNISPIKGVVIKDELLSHVAKLNETAMPHINVVYFRFEKPTGSELLQGDITKMMSGSITPDQLAADLTDGLAKWYKPFQGK</sequence>
<evidence type="ECO:0000256" key="2">
    <source>
        <dbReference type="ARBA" id="ARBA00008520"/>
    </source>
</evidence>